<dbReference type="Gene3D" id="3.40.50.410">
    <property type="entry name" value="von Willebrand factor, type A domain"/>
    <property type="match status" value="1"/>
</dbReference>
<feature type="non-terminal residue" evidence="2">
    <location>
        <position position="1"/>
    </location>
</feature>
<evidence type="ECO:0000313" key="3">
    <source>
        <dbReference type="Proteomes" id="UP000749559"/>
    </source>
</evidence>
<feature type="domain" description="VWFA" evidence="1">
    <location>
        <begin position="151"/>
        <end position="340"/>
    </location>
</feature>
<dbReference type="AlphaFoldDB" id="A0A8S4PRK1"/>
<dbReference type="SMART" id="SM00327">
    <property type="entry name" value="VWA"/>
    <property type="match status" value="1"/>
</dbReference>
<gene>
    <name evidence="2" type="ORF">OFUS_LOCUS21139</name>
</gene>
<reference evidence="2" key="1">
    <citation type="submission" date="2022-03" db="EMBL/GenBank/DDBJ databases">
        <authorList>
            <person name="Martin C."/>
        </authorList>
    </citation>
    <scope>NUCLEOTIDE SEQUENCE</scope>
</reference>
<comment type="caution">
    <text evidence="2">The sequence shown here is derived from an EMBL/GenBank/DDBJ whole genome shotgun (WGS) entry which is preliminary data.</text>
</comment>
<evidence type="ECO:0000313" key="2">
    <source>
        <dbReference type="EMBL" id="CAH1796764.1"/>
    </source>
</evidence>
<dbReference type="PANTHER" id="PTHR24020">
    <property type="entry name" value="COLLAGEN ALPHA"/>
    <property type="match status" value="1"/>
</dbReference>
<dbReference type="InterPro" id="IPR036465">
    <property type="entry name" value="vWFA_dom_sf"/>
</dbReference>
<dbReference type="PROSITE" id="PS50234">
    <property type="entry name" value="VWFA"/>
    <property type="match status" value="1"/>
</dbReference>
<dbReference type="InterPro" id="IPR050525">
    <property type="entry name" value="ECM_Assembly_Org"/>
</dbReference>
<organism evidence="2 3">
    <name type="scientific">Owenia fusiformis</name>
    <name type="common">Polychaete worm</name>
    <dbReference type="NCBI Taxonomy" id="6347"/>
    <lineage>
        <taxon>Eukaryota</taxon>
        <taxon>Metazoa</taxon>
        <taxon>Spiralia</taxon>
        <taxon>Lophotrochozoa</taxon>
        <taxon>Annelida</taxon>
        <taxon>Polychaeta</taxon>
        <taxon>Sedentaria</taxon>
        <taxon>Canalipalpata</taxon>
        <taxon>Sabellida</taxon>
        <taxon>Oweniida</taxon>
        <taxon>Oweniidae</taxon>
        <taxon>Owenia</taxon>
    </lineage>
</organism>
<sequence length="351" mass="39509">IKVTLHLVTKKTTAISCISAEMKNLISIFGLMCLTLIAHAQKEIKIKRDPRKFSEPGKTIKSRCHHANERYIVENIPPIFRLEKVLCDYYRCDNSYYEKTRCPDGIGIGEDFLETAKAGIAHSLNPCNLRTEECAQQNPIQRPDLSLCGMDLMLVIDMSCSISDANKTTVIKFVNNLIRKFRLGPLHVKIAGVSYASKVNNIQTFKEGRSRPLTLKNFDKMVRNDSRCHTVTHKALEAVRDIYFTKENGDRGSFKNVMIVATDGNSYEGKKVDKEMLSNQTIALGTELRERGVMSMVIALPKRKKGALVGMNEWLGIAGDPKNVLYMNSFEELENKTQLIADKSCVVLNEA</sequence>
<protein>
    <recommendedName>
        <fullName evidence="1">VWFA domain-containing protein</fullName>
    </recommendedName>
</protein>
<accession>A0A8S4PRK1</accession>
<dbReference type="Pfam" id="PF00092">
    <property type="entry name" value="VWA"/>
    <property type="match status" value="1"/>
</dbReference>
<dbReference type="CDD" id="cd01450">
    <property type="entry name" value="vWFA_subfamily_ECM"/>
    <property type="match status" value="1"/>
</dbReference>
<dbReference type="InterPro" id="IPR002035">
    <property type="entry name" value="VWF_A"/>
</dbReference>
<dbReference type="PANTHER" id="PTHR24020:SF87">
    <property type="entry name" value="COLLAGEN ALPHA-1(VI) CHAIN-LIKE"/>
    <property type="match status" value="1"/>
</dbReference>
<name>A0A8S4PRK1_OWEFU</name>
<dbReference type="SUPFAM" id="SSF53300">
    <property type="entry name" value="vWA-like"/>
    <property type="match status" value="1"/>
</dbReference>
<dbReference type="Proteomes" id="UP000749559">
    <property type="component" value="Unassembled WGS sequence"/>
</dbReference>
<evidence type="ECO:0000259" key="1">
    <source>
        <dbReference type="PROSITE" id="PS50234"/>
    </source>
</evidence>
<dbReference type="EMBL" id="CAIIXF020000010">
    <property type="protein sequence ID" value="CAH1796764.1"/>
    <property type="molecule type" value="Genomic_DNA"/>
</dbReference>
<proteinExistence type="predicted"/>
<keyword evidence="3" id="KW-1185">Reference proteome</keyword>
<dbReference type="OrthoDB" id="5317514at2759"/>